<evidence type="ECO:0000313" key="2">
    <source>
        <dbReference type="Proteomes" id="UP000054516"/>
    </source>
</evidence>
<accession>A0A1S8A4X1</accession>
<dbReference type="EMBL" id="DF977446">
    <property type="protein sequence ID" value="GAW25111.1"/>
    <property type="molecule type" value="Genomic_DNA"/>
</dbReference>
<evidence type="ECO:0000313" key="1">
    <source>
        <dbReference type="EMBL" id="GAW25111.1"/>
    </source>
</evidence>
<gene>
    <name evidence="1" type="ORF">SAMD00023353_0104730</name>
</gene>
<dbReference type="AlphaFoldDB" id="A0A1S8A4X1"/>
<name>A0A1S8A4X1_ROSNE</name>
<keyword evidence="2" id="KW-1185">Reference proteome</keyword>
<reference evidence="1" key="1">
    <citation type="submission" date="2016-03" db="EMBL/GenBank/DDBJ databases">
        <title>Draft genome sequence of Rosellinia necatrix.</title>
        <authorList>
            <person name="Kanematsu S."/>
        </authorList>
    </citation>
    <scope>NUCLEOTIDE SEQUENCE [LARGE SCALE GENOMIC DNA]</scope>
    <source>
        <strain evidence="1">W97</strain>
    </source>
</reference>
<organism evidence="1">
    <name type="scientific">Rosellinia necatrix</name>
    <name type="common">White root-rot fungus</name>
    <dbReference type="NCBI Taxonomy" id="77044"/>
    <lineage>
        <taxon>Eukaryota</taxon>
        <taxon>Fungi</taxon>
        <taxon>Dikarya</taxon>
        <taxon>Ascomycota</taxon>
        <taxon>Pezizomycotina</taxon>
        <taxon>Sordariomycetes</taxon>
        <taxon>Xylariomycetidae</taxon>
        <taxon>Xylariales</taxon>
        <taxon>Xylariaceae</taxon>
        <taxon>Rosellinia</taxon>
    </lineage>
</organism>
<proteinExistence type="predicted"/>
<sequence>MNRCAKCATLRSDHLTRGNSEPVWDSVAALRASAEAGACDLCALCWAACLRSNSEAELARLLRGLGRDGTEMDDLTVWLEGLIYPSRPHREHDGRNAVWIQLGLLGHHTLAELSVFADPGLSPLFCVFVCLPFLLASDLN</sequence>
<protein>
    <submittedName>
        <fullName evidence="1">Uncharacterized protein</fullName>
    </submittedName>
</protein>
<dbReference type="Proteomes" id="UP000054516">
    <property type="component" value="Unassembled WGS sequence"/>
</dbReference>